<accession>A0AAJ1V217</accession>
<sequence>MTKIAIIADTSQDFTFELGKKYDIEVIPYQVQLDDQHYLDQVDLDSRTFYQRIGQCDRLSTGTPSLQWVIDRLKQLEEAGYEQAIALTSSAKLTGMSQLYGVVQGDFDKLKLTLFDTQSIASGAGLLTLYAAKLRDQGKSVLEIMQALDQASQQLKIYAVFRTLKYLIKGGRFNKYVGMIGSFLNIHPLLTVKEGEVSMISRTRGRNKSFKALVQQIQNVAANHENYYLTIFGANNPREVAQLKTALQKEIGQAELYLETELTPVLGVHSGPEAVGVAILPLD</sequence>
<dbReference type="RefSeq" id="WP_070609519.1">
    <property type="nucleotide sequence ID" value="NZ_JASOOE010000005.1"/>
</dbReference>
<dbReference type="Gene3D" id="3.30.1180.10">
    <property type="match status" value="1"/>
</dbReference>
<name>A0AAJ1V217_9LACT</name>
<dbReference type="Gene3D" id="3.40.50.10170">
    <property type="match status" value="1"/>
</dbReference>
<dbReference type="PROSITE" id="PS51482">
    <property type="entry name" value="DEGV"/>
    <property type="match status" value="1"/>
</dbReference>
<keyword evidence="2" id="KW-0446">Lipid-binding</keyword>
<dbReference type="AlphaFoldDB" id="A0AAJ1V217"/>
<dbReference type="InterPro" id="IPR003797">
    <property type="entry name" value="DegV"/>
</dbReference>
<dbReference type="NCBIfam" id="TIGR00762">
    <property type="entry name" value="DegV"/>
    <property type="match status" value="1"/>
</dbReference>
<evidence type="ECO:0000313" key="4">
    <source>
        <dbReference type="Proteomes" id="UP001229251"/>
    </source>
</evidence>
<dbReference type="GO" id="GO:0008289">
    <property type="term" value="F:lipid binding"/>
    <property type="evidence" value="ECO:0007669"/>
    <property type="project" value="UniProtKB-KW"/>
</dbReference>
<dbReference type="Pfam" id="PF02645">
    <property type="entry name" value="DegV"/>
    <property type="match status" value="1"/>
</dbReference>
<reference evidence="3" key="1">
    <citation type="submission" date="2023-05" db="EMBL/GenBank/DDBJ databases">
        <title>Cataloging the Phylogenetic Diversity of Human Bladder Bacteria.</title>
        <authorList>
            <person name="Du J."/>
        </authorList>
    </citation>
    <scope>NUCLEOTIDE SEQUENCE</scope>
    <source>
        <strain evidence="3">UMB1231</strain>
    </source>
</reference>
<dbReference type="EMBL" id="JASOOE010000005">
    <property type="protein sequence ID" value="MDK7187085.1"/>
    <property type="molecule type" value="Genomic_DNA"/>
</dbReference>
<comment type="function">
    <text evidence="1">May bind long-chain fatty acids, such as palmitate, and may play a role in lipid transport or fatty acid metabolism.</text>
</comment>
<dbReference type="SUPFAM" id="SSF82549">
    <property type="entry name" value="DAK1/DegV-like"/>
    <property type="match status" value="1"/>
</dbReference>
<evidence type="ECO:0000256" key="2">
    <source>
        <dbReference type="ARBA" id="ARBA00023121"/>
    </source>
</evidence>
<dbReference type="PANTHER" id="PTHR33434">
    <property type="entry name" value="DEGV DOMAIN-CONTAINING PROTEIN DR_1986-RELATED"/>
    <property type="match status" value="1"/>
</dbReference>
<gene>
    <name evidence="3" type="ORF">QP433_03735</name>
</gene>
<organism evidence="3 4">
    <name type="scientific">Facklamia hominis</name>
    <dbReference type="NCBI Taxonomy" id="178214"/>
    <lineage>
        <taxon>Bacteria</taxon>
        <taxon>Bacillati</taxon>
        <taxon>Bacillota</taxon>
        <taxon>Bacilli</taxon>
        <taxon>Lactobacillales</taxon>
        <taxon>Aerococcaceae</taxon>
        <taxon>Facklamia</taxon>
    </lineage>
</organism>
<dbReference type="InterPro" id="IPR050270">
    <property type="entry name" value="DegV_domain_contain"/>
</dbReference>
<comment type="caution">
    <text evidence="3">The sequence shown here is derived from an EMBL/GenBank/DDBJ whole genome shotgun (WGS) entry which is preliminary data.</text>
</comment>
<proteinExistence type="predicted"/>
<dbReference type="Proteomes" id="UP001229251">
    <property type="component" value="Unassembled WGS sequence"/>
</dbReference>
<protein>
    <submittedName>
        <fullName evidence="3">DegV family protein</fullName>
    </submittedName>
</protein>
<dbReference type="PANTHER" id="PTHR33434:SF2">
    <property type="entry name" value="FATTY ACID-BINDING PROTEIN TM_1468"/>
    <property type="match status" value="1"/>
</dbReference>
<dbReference type="InterPro" id="IPR043168">
    <property type="entry name" value="DegV_C"/>
</dbReference>
<evidence type="ECO:0000313" key="3">
    <source>
        <dbReference type="EMBL" id="MDK7187085.1"/>
    </source>
</evidence>
<evidence type="ECO:0000256" key="1">
    <source>
        <dbReference type="ARBA" id="ARBA00003238"/>
    </source>
</evidence>